<sequence>MVFKFGLCQSWQIYITSTLLCSILITVNSRTENEPLIYTKEKLLKHCHIFCHGQLLDAVQKSQLFKDSKHFVDMSLQYNLRDTLRAFEKIANKSDKKEIENFVSKYFNEPGTDLEICTPPKWKNSPDSFKKIKDPYLQFWAYKIHRKWFRLCRKVKEIVKAFPDRHSIIYVPHPFIIPGGRFLEFYYWDSYWIIKGLLASEMFEAAKQMIENMANLIERFGFIPNGARIYYLNRSQPPMLVSSVADYYDATKDKTFLLKVLPSLEKEYQFWLNHRSFIHNDKHLHQYYVNISYPRPEAYREDLELCLNEMDERSKAKVWSNVASACESGWDFSSRWFEKNQSKKHGLKNIRTMQIVPVDLNAFICGNNRLLAKLYAAVGNFHMATKYEQRFKKAKAIMNEIFWDPVEEMWFDYDLETSSKITNYYSSNMVPLYMECTDNKIYYEKAVVNYMKYNVVNPDILSTGGEYEVQEGFGWTNGILLDFLLTFSDKLTSPQTEAASLISSKASHFCLSVVMFLIILLFNTKNILQHDDKY</sequence>
<dbReference type="InterPro" id="IPR012341">
    <property type="entry name" value="6hp_glycosidase-like_sf"/>
</dbReference>
<dbReference type="PROSITE" id="PS00927">
    <property type="entry name" value="TREHALASE_1"/>
    <property type="match status" value="1"/>
</dbReference>
<evidence type="ECO:0000313" key="8">
    <source>
        <dbReference type="EMBL" id="KRZ19377.1"/>
    </source>
</evidence>
<evidence type="ECO:0000256" key="2">
    <source>
        <dbReference type="ARBA" id="ARBA00005615"/>
    </source>
</evidence>
<comment type="similarity">
    <text evidence="2 7">Belongs to the glycosyl hydrolase 37 family.</text>
</comment>
<dbReference type="GO" id="GO:0005993">
    <property type="term" value="P:trehalose catabolic process"/>
    <property type="evidence" value="ECO:0007669"/>
    <property type="project" value="TreeGrafter"/>
</dbReference>
<dbReference type="InterPro" id="IPR018232">
    <property type="entry name" value="Glyco_hydro_37_CS"/>
</dbReference>
<dbReference type="EMBL" id="JYDP01000001">
    <property type="protein sequence ID" value="KRZ19377.1"/>
    <property type="molecule type" value="Genomic_DNA"/>
</dbReference>
<keyword evidence="6 7" id="KW-0326">Glycosidase</keyword>
<proteinExistence type="inferred from homology"/>
<dbReference type="EC" id="3.2.1.28" evidence="3 7"/>
<evidence type="ECO:0000256" key="3">
    <source>
        <dbReference type="ARBA" id="ARBA00012757"/>
    </source>
</evidence>
<dbReference type="PRINTS" id="PR00744">
    <property type="entry name" value="GLHYDRLASE37"/>
</dbReference>
<dbReference type="Proteomes" id="UP000055024">
    <property type="component" value="Unassembled WGS sequence"/>
</dbReference>
<organism evidence="8 9">
    <name type="scientific">Trichinella zimbabwensis</name>
    <dbReference type="NCBI Taxonomy" id="268475"/>
    <lineage>
        <taxon>Eukaryota</taxon>
        <taxon>Metazoa</taxon>
        <taxon>Ecdysozoa</taxon>
        <taxon>Nematoda</taxon>
        <taxon>Enoplea</taxon>
        <taxon>Dorylaimia</taxon>
        <taxon>Trichinellida</taxon>
        <taxon>Trichinellidae</taxon>
        <taxon>Trichinella</taxon>
    </lineage>
</organism>
<dbReference type="Pfam" id="PF01204">
    <property type="entry name" value="Trehalase"/>
    <property type="match status" value="2"/>
</dbReference>
<reference evidence="8 9" key="1">
    <citation type="submission" date="2015-01" db="EMBL/GenBank/DDBJ databases">
        <title>Evolution of Trichinella species and genotypes.</title>
        <authorList>
            <person name="Korhonen P.K."/>
            <person name="Edoardo P."/>
            <person name="Giuseppe L.R."/>
            <person name="Gasser R.B."/>
        </authorList>
    </citation>
    <scope>NUCLEOTIDE SEQUENCE [LARGE SCALE GENOMIC DNA]</scope>
    <source>
        <strain evidence="8">ISS1029</strain>
    </source>
</reference>
<dbReference type="InterPro" id="IPR001661">
    <property type="entry name" value="Glyco_hydro_37"/>
</dbReference>
<evidence type="ECO:0000256" key="1">
    <source>
        <dbReference type="ARBA" id="ARBA00001576"/>
    </source>
</evidence>
<evidence type="ECO:0000256" key="5">
    <source>
        <dbReference type="ARBA" id="ARBA00022801"/>
    </source>
</evidence>
<evidence type="ECO:0000256" key="6">
    <source>
        <dbReference type="ARBA" id="ARBA00023295"/>
    </source>
</evidence>
<dbReference type="AlphaFoldDB" id="A0A0V1I976"/>
<dbReference type="InterPro" id="IPR008928">
    <property type="entry name" value="6-hairpin_glycosidase_sf"/>
</dbReference>
<keyword evidence="9" id="KW-1185">Reference proteome</keyword>
<dbReference type="PANTHER" id="PTHR23403">
    <property type="entry name" value="TREHALASE"/>
    <property type="match status" value="1"/>
</dbReference>
<gene>
    <name evidence="8" type="primary">Treh</name>
    <name evidence="8" type="ORF">T11_15137</name>
</gene>
<dbReference type="OrthoDB" id="3542292at2759"/>
<comment type="catalytic activity">
    <reaction evidence="1 7">
        <text>alpha,alpha-trehalose + H2O = alpha-D-glucose + beta-D-glucose</text>
        <dbReference type="Rhea" id="RHEA:32675"/>
        <dbReference type="ChEBI" id="CHEBI:15377"/>
        <dbReference type="ChEBI" id="CHEBI:15903"/>
        <dbReference type="ChEBI" id="CHEBI:16551"/>
        <dbReference type="ChEBI" id="CHEBI:17925"/>
        <dbReference type="EC" id="3.2.1.28"/>
    </reaction>
</comment>
<dbReference type="GO" id="GO:0004555">
    <property type="term" value="F:alpha,alpha-trehalase activity"/>
    <property type="evidence" value="ECO:0007669"/>
    <property type="project" value="UniProtKB-EC"/>
</dbReference>
<evidence type="ECO:0000256" key="4">
    <source>
        <dbReference type="ARBA" id="ARBA00019905"/>
    </source>
</evidence>
<keyword evidence="5 7" id="KW-0378">Hydrolase</keyword>
<evidence type="ECO:0000256" key="7">
    <source>
        <dbReference type="RuleBase" id="RU361180"/>
    </source>
</evidence>
<evidence type="ECO:0000313" key="9">
    <source>
        <dbReference type="Proteomes" id="UP000055024"/>
    </source>
</evidence>
<protein>
    <recommendedName>
        <fullName evidence="4 7">Trehalase</fullName>
        <ecNumber evidence="3 7">3.2.1.28</ecNumber>
    </recommendedName>
    <alternativeName>
        <fullName evidence="7">Alpha-trehalose glucohydrolase</fullName>
    </alternativeName>
</protein>
<dbReference type="Gene3D" id="1.50.10.10">
    <property type="match status" value="1"/>
</dbReference>
<name>A0A0V1I976_9BILA</name>
<comment type="caution">
    <text evidence="8">The sequence shown here is derived from an EMBL/GenBank/DDBJ whole genome shotgun (WGS) entry which is preliminary data.</text>
</comment>
<dbReference type="SUPFAM" id="SSF48208">
    <property type="entry name" value="Six-hairpin glycosidases"/>
    <property type="match status" value="1"/>
</dbReference>
<dbReference type="PANTHER" id="PTHR23403:SF1">
    <property type="entry name" value="TREHALASE"/>
    <property type="match status" value="1"/>
</dbReference>
<accession>A0A0V1I976</accession>